<evidence type="ECO:0000313" key="3">
    <source>
        <dbReference type="WBParaSite" id="ALUE_0000268601-mRNA-1"/>
    </source>
</evidence>
<keyword evidence="1" id="KW-1133">Transmembrane helix</keyword>
<organism evidence="2 3">
    <name type="scientific">Ascaris lumbricoides</name>
    <name type="common">Giant roundworm</name>
    <dbReference type="NCBI Taxonomy" id="6252"/>
    <lineage>
        <taxon>Eukaryota</taxon>
        <taxon>Metazoa</taxon>
        <taxon>Ecdysozoa</taxon>
        <taxon>Nematoda</taxon>
        <taxon>Chromadorea</taxon>
        <taxon>Rhabditida</taxon>
        <taxon>Spirurina</taxon>
        <taxon>Ascaridomorpha</taxon>
        <taxon>Ascaridoidea</taxon>
        <taxon>Ascarididae</taxon>
        <taxon>Ascaris</taxon>
    </lineage>
</organism>
<keyword evidence="2" id="KW-1185">Reference proteome</keyword>
<keyword evidence="1" id="KW-0472">Membrane</keyword>
<evidence type="ECO:0000256" key="1">
    <source>
        <dbReference type="SAM" id="Phobius"/>
    </source>
</evidence>
<feature type="transmembrane region" description="Helical" evidence="1">
    <location>
        <begin position="46"/>
        <end position="68"/>
    </location>
</feature>
<keyword evidence="1" id="KW-0812">Transmembrane</keyword>
<protein>
    <submittedName>
        <fullName evidence="3">Ovule protein</fullName>
    </submittedName>
</protein>
<dbReference type="AlphaFoldDB" id="A0A0M3HME1"/>
<proteinExistence type="predicted"/>
<sequence>MQRIEKQLEVLSSREENVKVEEGDDELDTFCKHLQQSTSGRDNIDVSFSVILLSVIIYHYFLLSLLFLL</sequence>
<reference evidence="3" key="1">
    <citation type="submission" date="2017-02" db="UniProtKB">
        <authorList>
            <consortium name="WormBaseParasite"/>
        </authorList>
    </citation>
    <scope>IDENTIFICATION</scope>
</reference>
<dbReference type="WBParaSite" id="ALUE_0000268601-mRNA-1">
    <property type="protein sequence ID" value="ALUE_0000268601-mRNA-1"/>
    <property type="gene ID" value="ALUE_0000268601"/>
</dbReference>
<dbReference type="Proteomes" id="UP000036681">
    <property type="component" value="Unplaced"/>
</dbReference>
<name>A0A0M3HME1_ASCLU</name>
<accession>A0A0M3HME1</accession>
<evidence type="ECO:0000313" key="2">
    <source>
        <dbReference type="Proteomes" id="UP000036681"/>
    </source>
</evidence>